<keyword evidence="5" id="KW-1015">Disulfide bond</keyword>
<evidence type="ECO:0000313" key="9">
    <source>
        <dbReference type="EMBL" id="TGZ52178.1"/>
    </source>
</evidence>
<dbReference type="InterPro" id="IPR016024">
    <property type="entry name" value="ARM-type_fold"/>
</dbReference>
<reference evidence="9 10" key="1">
    <citation type="journal article" date="2019" name="Philos. Trans. R. Soc. Lond., B, Biol. Sci.">
        <title>Ant behaviour and brain gene expression of defending hosts depend on the ecological success of the intruding social parasite.</title>
        <authorList>
            <person name="Kaur R."/>
            <person name="Stoldt M."/>
            <person name="Jongepier E."/>
            <person name="Feldmeyer B."/>
            <person name="Menzel F."/>
            <person name="Bornberg-Bauer E."/>
            <person name="Foitzik S."/>
        </authorList>
    </citation>
    <scope>NUCLEOTIDE SEQUENCE [LARGE SCALE GENOMIC DNA]</scope>
    <source>
        <tissue evidence="9">Whole body</tissue>
    </source>
</reference>
<dbReference type="SUPFAM" id="SSF48371">
    <property type="entry name" value="ARM repeat"/>
    <property type="match status" value="1"/>
</dbReference>
<keyword evidence="10" id="KW-1185">Reference proteome</keyword>
<dbReference type="GO" id="GO:0005739">
    <property type="term" value="C:mitochondrion"/>
    <property type="evidence" value="ECO:0007669"/>
    <property type="project" value="UniProtKB-SubCell"/>
</dbReference>
<dbReference type="InterPro" id="IPR056842">
    <property type="entry name" value="THADA-like_TPR_C"/>
</dbReference>
<feature type="domain" description="DUF2428" evidence="6">
    <location>
        <begin position="730"/>
        <end position="982"/>
    </location>
</feature>
<name>A0A4S2KVM0_9HYME</name>
<evidence type="ECO:0000256" key="2">
    <source>
        <dbReference type="ARBA" id="ARBA00010409"/>
    </source>
</evidence>
<evidence type="ECO:0000256" key="5">
    <source>
        <dbReference type="ARBA" id="ARBA00023157"/>
    </source>
</evidence>
<dbReference type="InterPro" id="IPR056843">
    <property type="entry name" value="THADA-like_TPR"/>
</dbReference>
<dbReference type="Pfam" id="PF10350">
    <property type="entry name" value="DUF2428"/>
    <property type="match status" value="1"/>
</dbReference>
<evidence type="ECO:0000259" key="8">
    <source>
        <dbReference type="Pfam" id="PF25151"/>
    </source>
</evidence>
<evidence type="ECO:0000313" key="10">
    <source>
        <dbReference type="Proteomes" id="UP000310200"/>
    </source>
</evidence>
<keyword evidence="4" id="KW-0496">Mitochondrion</keyword>
<evidence type="ECO:0000259" key="7">
    <source>
        <dbReference type="Pfam" id="PF25150"/>
    </source>
</evidence>
<sequence>MVPGIRDLFTGIMSFPNKEDRLKCWGRRDEYWQCLDEGKSQAECMEFRKQYEKFCPSQWKLISTPLHDSANESVKEWETILAHIVEIISNNYELGNERVLLACHAFYVLLPMQCDSFKDTVIGFQRLDSCNLCFLEKRYAVSDLELFKLLNAYGYLQVNRKDVLENTTTTCFEYDGLLITFDVIYRNCMKYTRYSYFAYKVLSAWLKRLKNTSDARFWDQSDCILERKLETIIFSNWSNALNNLCKQNAEIFNTYLRIMSQKYKKTFVDYIYHTCLKDMSWQNETKYVILAEIFQVRDMEVQATSCFLFNLCISLTRNSLRCGGTKLYLVILRRLSEVEWKKMFGKVIGFVIRRWESGEHEDHNALQSLFKYWLEPTIEMYRNILPFLWELCGDSQGYFFRSHLQRMAAKIHVELPQTYEIDYYLNDKEEIIRLNAFAVLCYRAVELIDINKADPFLLIKQFLWFNANTATIFMREGIIKYFKILCSNILKAISVRADCVRSISEFMEWLHEYFLDCFEVGSCYQRNILALNLYGTLLSFTSKNSHKSYTRHKECLQYITVVDKYLKTTDSWRFTNKESLFLLLRLVLDSALDVRQLAASLIREYFEKDTLSIIEKRIFYHCAWEHCNSSKFYKIESGATLVKIMAHWLPLNEVSKDTAAIFSDNEYNNILAYSSYSEFLLNEAKCQLAQMKSDILKAIVQNRPFYGVLTALLAVAFRDGPENWILTPQFTEEILNLLKDAVDFFLSTFSTKASNTVYSSSFAEMGLAIDEKIKTSEIEDFDYDELQLSPAHQVLISCIWMSLKISCEIASEIGILMQSSTQVKCSMDIIVTVLLKCRHKGVVECAGVAIANLSKCLYNKKEYSELPKTYLTCLLEEDTGKSLHLTRRGAGLSIMFHRLVVSDNRRDRPTVHLAVQTLLRSLGNFSVAAFRNVEAGADSPWAKRLYFLRALVANKEIHAQLVPYMENICLTCFEYMESDVWTVRNASLQLYGAVVPRLVGQCTRKGDEAFDFGDGYSVNHFVTHYPTLTSRMWAQLRDVSRIHGTSNAALRSYSGVVHTLIVLSKLSISGCDLVDYPAKIFTTKVKRLLLAFLGNPMIHVRQLAAKAYTALTPFNGIDSEMDAIRKKILSSRDVNMSHGCLLTCEYLREKYIHDTRSICPSNKVIEDYGKVCWTGNSGRSRYFDVLEAWNDMCKHRKAAQPCYILETLFLRESHSCTRFTDRLPFHYSLPVIERIVSSQKIQPGFFQFVGHWGQLHAAHLKSLIASGLELDDLEREAIRNILNSSCIEQSIELLKSLSYCVPLLEFILKYLTSMKSNYYQLLFDETVTFTLRTIRHASLETNELEFDEIIEELNEGEMTVANSNMVRVKNSLILAFSKRETLINGVLSYVSDICIDEKQSVRLTAAEYIELALHRFAQLEDNNKLTIMRCCLVLLKDEIAGIREIVSTSLQTHAFRDYINFSPHRLQHEEMIYQRFLLDVIRRHIADNSVDFIRYFTHAVRDGDSNVTIENPFHHNDSVFHKEESKFLNTCFLHDSSDDNHEDSLDVVRAIQTRRFRKLREKAGFSYDDLRVILYLKEIDYMARKRDVIIQQWK</sequence>
<dbReference type="Pfam" id="PF02297">
    <property type="entry name" value="COX6B"/>
    <property type="match status" value="1"/>
</dbReference>
<dbReference type="InterPro" id="IPR019442">
    <property type="entry name" value="THADA/TRM732_DUF2428"/>
</dbReference>
<comment type="subcellular location">
    <subcellularLocation>
        <location evidence="1">Mitochondrion</location>
    </subcellularLocation>
</comment>
<feature type="domain" description="tRNA (32-2'-O)-methyltransferase regulator THADA-like C-terminal TPR repeats region" evidence="8">
    <location>
        <begin position="984"/>
        <end position="1146"/>
    </location>
</feature>
<dbReference type="InterPro" id="IPR051954">
    <property type="entry name" value="tRNA_methyltransferase_THADA"/>
</dbReference>
<dbReference type="Proteomes" id="UP000310200">
    <property type="component" value="Unassembled WGS sequence"/>
</dbReference>
<dbReference type="GO" id="GO:0005829">
    <property type="term" value="C:cytosol"/>
    <property type="evidence" value="ECO:0007669"/>
    <property type="project" value="TreeGrafter"/>
</dbReference>
<organism evidence="9 10">
    <name type="scientific">Temnothorax longispinosus</name>
    <dbReference type="NCBI Taxonomy" id="300112"/>
    <lineage>
        <taxon>Eukaryota</taxon>
        <taxon>Metazoa</taxon>
        <taxon>Ecdysozoa</taxon>
        <taxon>Arthropoda</taxon>
        <taxon>Hexapoda</taxon>
        <taxon>Insecta</taxon>
        <taxon>Pterygota</taxon>
        <taxon>Neoptera</taxon>
        <taxon>Endopterygota</taxon>
        <taxon>Hymenoptera</taxon>
        <taxon>Apocrita</taxon>
        <taxon>Aculeata</taxon>
        <taxon>Formicoidea</taxon>
        <taxon>Formicidae</taxon>
        <taxon>Myrmicinae</taxon>
        <taxon>Temnothorax</taxon>
    </lineage>
</organism>
<accession>A0A4S2KVM0</accession>
<dbReference type="Pfam" id="PF25151">
    <property type="entry name" value="TPR_Trm732_C"/>
    <property type="match status" value="1"/>
</dbReference>
<dbReference type="Gene3D" id="1.10.10.140">
    <property type="entry name" value="Cytochrome c oxidase, subunit VIb"/>
    <property type="match status" value="1"/>
</dbReference>
<feature type="domain" description="tRNA (32-2'-O)-methyltransferase regulator THADA-like TPR repeats region" evidence="7">
    <location>
        <begin position="424"/>
        <end position="558"/>
    </location>
</feature>
<comment type="similarity">
    <text evidence="2">Belongs to the THADA family.</text>
</comment>
<dbReference type="PANTHER" id="PTHR14387">
    <property type="entry name" value="THADA/DEATH RECEPTOR INTERACTING PROTEIN"/>
    <property type="match status" value="1"/>
</dbReference>
<proteinExistence type="inferred from homology"/>
<dbReference type="SUPFAM" id="SSF47694">
    <property type="entry name" value="Cytochrome c oxidase subunit h"/>
    <property type="match status" value="1"/>
</dbReference>
<dbReference type="STRING" id="300112.A0A4S2KVM0"/>
<comment type="caution">
    <text evidence="9">The sequence shown here is derived from an EMBL/GenBank/DDBJ whole genome shotgun (WGS) entry which is preliminary data.</text>
</comment>
<keyword evidence="3" id="KW-0819">tRNA processing</keyword>
<dbReference type="EMBL" id="QBLH01001363">
    <property type="protein sequence ID" value="TGZ52178.1"/>
    <property type="molecule type" value="Genomic_DNA"/>
</dbReference>
<evidence type="ECO:0000256" key="1">
    <source>
        <dbReference type="ARBA" id="ARBA00004173"/>
    </source>
</evidence>
<dbReference type="PANTHER" id="PTHR14387:SF0">
    <property type="entry name" value="DUF2428 DOMAIN-CONTAINING PROTEIN"/>
    <property type="match status" value="1"/>
</dbReference>
<gene>
    <name evidence="9" type="ORF">DBV15_03733</name>
</gene>
<evidence type="ECO:0000256" key="3">
    <source>
        <dbReference type="ARBA" id="ARBA00022694"/>
    </source>
</evidence>
<dbReference type="GO" id="GO:0030488">
    <property type="term" value="P:tRNA methylation"/>
    <property type="evidence" value="ECO:0007669"/>
    <property type="project" value="TreeGrafter"/>
</dbReference>
<evidence type="ECO:0000256" key="4">
    <source>
        <dbReference type="ARBA" id="ARBA00023128"/>
    </source>
</evidence>
<dbReference type="Pfam" id="PF25150">
    <property type="entry name" value="TPR_Trm732"/>
    <property type="match status" value="1"/>
</dbReference>
<evidence type="ECO:0000259" key="6">
    <source>
        <dbReference type="Pfam" id="PF10350"/>
    </source>
</evidence>
<dbReference type="InterPro" id="IPR048280">
    <property type="entry name" value="COX6B-like"/>
</dbReference>
<dbReference type="InterPro" id="IPR036549">
    <property type="entry name" value="CX6/COA6-like_sf"/>
</dbReference>
<protein>
    <submittedName>
        <fullName evidence="9">Thyroid adenoma-associated protein-like protein</fullName>
    </submittedName>
</protein>